<name>A0A934S032_9BACT</name>
<evidence type="ECO:0000313" key="1">
    <source>
        <dbReference type="EMBL" id="MBK1876999.1"/>
    </source>
</evidence>
<comment type="caution">
    <text evidence="1">The sequence shown here is derived from an EMBL/GenBank/DDBJ whole genome shotgun (WGS) entry which is preliminary data.</text>
</comment>
<protein>
    <submittedName>
        <fullName evidence="1">NRDE family protein</fullName>
    </submittedName>
</protein>
<dbReference type="AlphaFoldDB" id="A0A934S032"/>
<dbReference type="RefSeq" id="WP_200355216.1">
    <property type="nucleotide sequence ID" value="NZ_JAENIL010000014.1"/>
</dbReference>
<gene>
    <name evidence="1" type="ORF">JIN87_08980</name>
</gene>
<reference evidence="1" key="1">
    <citation type="submission" date="2021-01" db="EMBL/GenBank/DDBJ databases">
        <title>Modified the classification status of verrucomicrobia.</title>
        <authorList>
            <person name="Feng X."/>
        </authorList>
    </citation>
    <scope>NUCLEOTIDE SEQUENCE</scope>
    <source>
        <strain evidence="1">KCTC 13126</strain>
    </source>
</reference>
<dbReference type="EMBL" id="JAENIL010000014">
    <property type="protein sequence ID" value="MBK1876999.1"/>
    <property type="molecule type" value="Genomic_DNA"/>
</dbReference>
<keyword evidence="2" id="KW-1185">Reference proteome</keyword>
<organism evidence="1 2">
    <name type="scientific">Pelagicoccus mobilis</name>
    <dbReference type="NCBI Taxonomy" id="415221"/>
    <lineage>
        <taxon>Bacteria</taxon>
        <taxon>Pseudomonadati</taxon>
        <taxon>Verrucomicrobiota</taxon>
        <taxon>Opitutia</taxon>
        <taxon>Puniceicoccales</taxon>
        <taxon>Pelagicoccaceae</taxon>
        <taxon>Pelagicoccus</taxon>
    </lineage>
</organism>
<dbReference type="Pfam" id="PF05742">
    <property type="entry name" value="TANGO2"/>
    <property type="match status" value="1"/>
</dbReference>
<dbReference type="Proteomes" id="UP000617628">
    <property type="component" value="Unassembled WGS sequence"/>
</dbReference>
<sequence>MCTASWRADGGRFSLCFNRDERRSRKEALPPKLLERSGPRTLAAIDPEGGGTWLAVNECGLCVYLLNNYAAQARVKPLGEAVSRGKLPLELSLCLSRESANATLLKELDLSCFNPFLIALADRSEVSVFAWDGVALLPVELARPLLTTSSYKTEEIESYRTKEYERRLAERSGLTASERFAYHTELAHADPAFNPLMLRADSRTHSVSVVEVDEKGIRYRYARVDQDRRALGEESVLEIARARS</sequence>
<accession>A0A934S032</accession>
<proteinExistence type="predicted"/>
<evidence type="ECO:0000313" key="2">
    <source>
        <dbReference type="Proteomes" id="UP000617628"/>
    </source>
</evidence>
<dbReference type="InterPro" id="IPR008551">
    <property type="entry name" value="TANGO2"/>
</dbReference>